<dbReference type="Pfam" id="PF02636">
    <property type="entry name" value="Methyltransf_28"/>
    <property type="match status" value="1"/>
</dbReference>
<dbReference type="InterPro" id="IPR029063">
    <property type="entry name" value="SAM-dependent_MTases_sf"/>
</dbReference>
<accession>A0A2I2MIZ9</accession>
<evidence type="ECO:0000256" key="1">
    <source>
        <dbReference type="ARBA" id="ARBA00022603"/>
    </source>
</evidence>
<keyword evidence="2 3" id="KW-0808">Transferase</keyword>
<proteinExistence type="predicted"/>
<dbReference type="AlphaFoldDB" id="A0A2I2MIZ9"/>
<dbReference type="SUPFAM" id="SSF53335">
    <property type="entry name" value="S-adenosyl-L-methionine-dependent methyltransferases"/>
    <property type="match status" value="1"/>
</dbReference>
<protein>
    <submittedName>
        <fullName evidence="3">SAM-dependent methyltransferase, MidA family</fullName>
    </submittedName>
</protein>
<gene>
    <name evidence="3" type="ORF">LFTS_01931</name>
</gene>
<dbReference type="InterPro" id="IPR003788">
    <property type="entry name" value="NDUFAF7"/>
</dbReference>
<dbReference type="GO" id="GO:0035243">
    <property type="term" value="F:protein-arginine omega-N symmetric methyltransferase activity"/>
    <property type="evidence" value="ECO:0007669"/>
    <property type="project" value="TreeGrafter"/>
</dbReference>
<dbReference type="OrthoDB" id="9794208at2"/>
<reference evidence="3" key="1">
    <citation type="submission" date="2017-12" db="EMBL/GenBank/DDBJ databases">
        <authorList>
            <consortium name="SysMetEx"/>
        </authorList>
    </citation>
    <scope>NUCLEOTIDE SEQUENCE</scope>
    <source>
        <strain evidence="3">Pb_238</strain>
    </source>
</reference>
<evidence type="ECO:0000313" key="3">
    <source>
        <dbReference type="EMBL" id="SOU93283.1"/>
    </source>
</evidence>
<evidence type="ECO:0000256" key="2">
    <source>
        <dbReference type="ARBA" id="ARBA00022679"/>
    </source>
</evidence>
<keyword evidence="1 3" id="KW-0489">Methyltransferase</keyword>
<dbReference type="EMBL" id="LT966316">
    <property type="protein sequence ID" value="SOU93283.1"/>
    <property type="molecule type" value="Genomic_DNA"/>
</dbReference>
<dbReference type="PANTHER" id="PTHR12049:SF7">
    <property type="entry name" value="PROTEIN ARGININE METHYLTRANSFERASE NDUFAF7, MITOCHONDRIAL"/>
    <property type="match status" value="1"/>
</dbReference>
<dbReference type="GO" id="GO:0032259">
    <property type="term" value="P:methylation"/>
    <property type="evidence" value="ECO:0007669"/>
    <property type="project" value="UniProtKB-KW"/>
</dbReference>
<dbReference type="Gene3D" id="3.40.50.12710">
    <property type="match status" value="1"/>
</dbReference>
<sequence>MQRMTFRDYMARALSDPTGGYYTRNARIGFSRGDFYTAPELSPAFALLLSRQIVEIDAVLGHPEQFYLMETGPGNGTLMRDLLVSLRLSAPQLARRVRPILYEISPVLVKKQKEKLSSIPLDHPPEWIRPGELSGRDPIDGVILGNEFLDALPVHRLRRKGDSFSEIYIEKDGSGKDIEVEGELSTPSLTEGVHSTAWDYPEGFEWEVQADLCTVVEDLYRFLGNGFMLWIDYGDTARERFSPKREKGSLMGYRKHALVEDVTQADPGSIDMTVHVDFPLLARKATMLGMRLEGFSDQMHYLMNLGIEEWLGDEQFSPEEKAAMVTLIHPLRMGEAFKVMLLSKGIDHRGGWKGFSREPLPL</sequence>
<name>A0A2I2MIZ9_9BACT</name>
<dbReference type="PANTHER" id="PTHR12049">
    <property type="entry name" value="PROTEIN ARGININE METHYLTRANSFERASE NDUFAF7, MITOCHONDRIAL"/>
    <property type="match status" value="1"/>
</dbReference>
<dbReference type="InterPro" id="IPR038375">
    <property type="entry name" value="NDUFAF7_sf"/>
</dbReference>
<organism evidence="3">
    <name type="scientific">Leptospirillum ferriphilum</name>
    <dbReference type="NCBI Taxonomy" id="178606"/>
    <lineage>
        <taxon>Bacteria</taxon>
        <taxon>Pseudomonadati</taxon>
        <taxon>Nitrospirota</taxon>
        <taxon>Nitrospiria</taxon>
        <taxon>Nitrospirales</taxon>
        <taxon>Nitrospiraceae</taxon>
        <taxon>Leptospirillum</taxon>
    </lineage>
</organism>